<proteinExistence type="predicted"/>
<evidence type="ECO:0000313" key="1">
    <source>
        <dbReference type="EMBL" id="GFC83774.1"/>
    </source>
</evidence>
<feature type="non-terminal residue" evidence="1">
    <location>
        <position position="175"/>
    </location>
</feature>
<dbReference type="AlphaFoldDB" id="A0A699RLV4"/>
<dbReference type="EMBL" id="BKCJ011091220">
    <property type="protein sequence ID" value="GFC83774.1"/>
    <property type="molecule type" value="Genomic_DNA"/>
</dbReference>
<organism evidence="1">
    <name type="scientific">Tanacetum cinerariifolium</name>
    <name type="common">Dalmatian daisy</name>
    <name type="synonym">Chrysanthemum cinerariifolium</name>
    <dbReference type="NCBI Taxonomy" id="118510"/>
    <lineage>
        <taxon>Eukaryota</taxon>
        <taxon>Viridiplantae</taxon>
        <taxon>Streptophyta</taxon>
        <taxon>Embryophyta</taxon>
        <taxon>Tracheophyta</taxon>
        <taxon>Spermatophyta</taxon>
        <taxon>Magnoliopsida</taxon>
        <taxon>eudicotyledons</taxon>
        <taxon>Gunneridae</taxon>
        <taxon>Pentapetalae</taxon>
        <taxon>asterids</taxon>
        <taxon>campanulids</taxon>
        <taxon>Asterales</taxon>
        <taxon>Asteraceae</taxon>
        <taxon>Asteroideae</taxon>
        <taxon>Anthemideae</taxon>
        <taxon>Anthemidinae</taxon>
        <taxon>Tanacetum</taxon>
    </lineage>
</organism>
<name>A0A699RLV4_TANCI</name>
<feature type="non-terminal residue" evidence="1">
    <location>
        <position position="1"/>
    </location>
</feature>
<gene>
    <name evidence="1" type="ORF">Tci_855744</name>
</gene>
<protein>
    <submittedName>
        <fullName evidence="1">Uncharacterized protein</fullName>
    </submittedName>
</protein>
<sequence length="175" mass="18845">ERAQRNEFESMFGTEKDANGNMMFSPISATGSTYVYLGGSIPVNAATLPNVDPPTDPLMPGLEDTANTKIFSGAYNDEVEAAKADFNNFELSTVDANGNSTYRMFTPVSVHGSSYVNLSGSIPVNAATLPNTDLLTNPLMPDLEDTVDLQDTRIFNGAYDDKVKSAVADFNNLEL</sequence>
<reference evidence="1" key="1">
    <citation type="journal article" date="2019" name="Sci. Rep.">
        <title>Draft genome of Tanacetum cinerariifolium, the natural source of mosquito coil.</title>
        <authorList>
            <person name="Yamashiro T."/>
            <person name="Shiraishi A."/>
            <person name="Satake H."/>
            <person name="Nakayama K."/>
        </authorList>
    </citation>
    <scope>NUCLEOTIDE SEQUENCE</scope>
</reference>
<accession>A0A699RLV4</accession>
<comment type="caution">
    <text evidence="1">The sequence shown here is derived from an EMBL/GenBank/DDBJ whole genome shotgun (WGS) entry which is preliminary data.</text>
</comment>